<organism evidence="2 3">
    <name type="scientific">Danaus plexippus plexippus</name>
    <dbReference type="NCBI Taxonomy" id="278856"/>
    <lineage>
        <taxon>Eukaryota</taxon>
        <taxon>Metazoa</taxon>
        <taxon>Ecdysozoa</taxon>
        <taxon>Arthropoda</taxon>
        <taxon>Hexapoda</taxon>
        <taxon>Insecta</taxon>
        <taxon>Pterygota</taxon>
        <taxon>Neoptera</taxon>
        <taxon>Endopterygota</taxon>
        <taxon>Lepidoptera</taxon>
        <taxon>Glossata</taxon>
        <taxon>Ditrysia</taxon>
        <taxon>Papilionoidea</taxon>
        <taxon>Nymphalidae</taxon>
        <taxon>Danainae</taxon>
        <taxon>Danaini</taxon>
        <taxon>Danaina</taxon>
        <taxon>Danaus</taxon>
        <taxon>Danaus</taxon>
    </lineage>
</organism>
<feature type="region of interest" description="Disordered" evidence="1">
    <location>
        <begin position="13"/>
        <end position="32"/>
    </location>
</feature>
<dbReference type="EMBL" id="AGBW02007655">
    <property type="protein sequence ID" value="OWR54822.1"/>
    <property type="molecule type" value="Genomic_DNA"/>
</dbReference>
<sequence>MCEGTSCVRGQRDHLMVSPGKRERSPRDRPESEVRNVLVYHECIITAGRGRRPHSAHWHAPRWRRLTSHQPGEGGAVSTAADPVRLEVSLAAVPCDRARWSSDSPRYSSIHFFLGGLASLSSPTRPRAGPGPDRLLRVSPATESSSPASMSTPILRPGPSLLYATPVRVIILRPLSTIPHVGLDAGPVGQARGAGDTVRRAKGVGGGGSSPTPARTASD</sequence>
<feature type="region of interest" description="Disordered" evidence="1">
    <location>
        <begin position="186"/>
        <end position="219"/>
    </location>
</feature>
<evidence type="ECO:0000256" key="1">
    <source>
        <dbReference type="SAM" id="MobiDB-lite"/>
    </source>
</evidence>
<accession>A0A212FM52</accession>
<reference evidence="2 3" key="1">
    <citation type="journal article" date="2011" name="Cell">
        <title>The monarch butterfly genome yields insights into long-distance migration.</title>
        <authorList>
            <person name="Zhan S."/>
            <person name="Merlin C."/>
            <person name="Boore J.L."/>
            <person name="Reppert S.M."/>
        </authorList>
    </citation>
    <scope>NUCLEOTIDE SEQUENCE [LARGE SCALE GENOMIC DNA]</scope>
    <source>
        <strain evidence="2">F-2</strain>
    </source>
</reference>
<feature type="region of interest" description="Disordered" evidence="1">
    <location>
        <begin position="121"/>
        <end position="157"/>
    </location>
</feature>
<dbReference type="InParanoid" id="A0A212FM52"/>
<protein>
    <submittedName>
        <fullName evidence="2">Uncharacterized protein</fullName>
    </submittedName>
</protein>
<feature type="compositionally biased region" description="Polar residues" evidence="1">
    <location>
        <begin position="141"/>
        <end position="152"/>
    </location>
</feature>
<keyword evidence="3" id="KW-1185">Reference proteome</keyword>
<comment type="caution">
    <text evidence="2">The sequence shown here is derived from an EMBL/GenBank/DDBJ whole genome shotgun (WGS) entry which is preliminary data.</text>
</comment>
<dbReference type="KEGG" id="dpl:KGM_212738"/>
<proteinExistence type="predicted"/>
<feature type="compositionally biased region" description="Polar residues" evidence="1">
    <location>
        <begin position="210"/>
        <end position="219"/>
    </location>
</feature>
<name>A0A212FM52_DANPL</name>
<evidence type="ECO:0000313" key="2">
    <source>
        <dbReference type="EMBL" id="OWR54822.1"/>
    </source>
</evidence>
<dbReference type="AlphaFoldDB" id="A0A212FM52"/>
<gene>
    <name evidence="2" type="ORF">KGM_212738</name>
</gene>
<dbReference type="Proteomes" id="UP000007151">
    <property type="component" value="Unassembled WGS sequence"/>
</dbReference>
<evidence type="ECO:0000313" key="3">
    <source>
        <dbReference type="Proteomes" id="UP000007151"/>
    </source>
</evidence>